<dbReference type="InterPro" id="IPR036380">
    <property type="entry name" value="Isochorismatase-like_sf"/>
</dbReference>
<accession>A0A6J6FP30</accession>
<proteinExistence type="predicted"/>
<dbReference type="EMBL" id="CAEZYL010000121">
    <property type="protein sequence ID" value="CAB4731953.1"/>
    <property type="molecule type" value="Genomic_DNA"/>
</dbReference>
<dbReference type="Gene3D" id="3.40.50.850">
    <property type="entry name" value="Isochorismatase-like"/>
    <property type="match status" value="1"/>
</dbReference>
<dbReference type="InterPro" id="IPR050272">
    <property type="entry name" value="Isochorismatase-like_hydrls"/>
</dbReference>
<evidence type="ECO:0000313" key="4">
    <source>
        <dbReference type="EMBL" id="CAB4731953.1"/>
    </source>
</evidence>
<dbReference type="EMBL" id="CAEZUD010000022">
    <property type="protein sequence ID" value="CAB4588713.1"/>
    <property type="molecule type" value="Genomic_DNA"/>
</dbReference>
<dbReference type="SUPFAM" id="SSF52499">
    <property type="entry name" value="Isochorismatase-like hydrolases"/>
    <property type="match status" value="1"/>
</dbReference>
<dbReference type="GO" id="GO:0016787">
    <property type="term" value="F:hydrolase activity"/>
    <property type="evidence" value="ECO:0007669"/>
    <property type="project" value="UniProtKB-KW"/>
</dbReference>
<dbReference type="AlphaFoldDB" id="A0A6J6FP30"/>
<name>A0A6J6FP30_9ZZZZ</name>
<dbReference type="CDD" id="cd01014">
    <property type="entry name" value="nicotinamidase_related"/>
    <property type="match status" value="1"/>
</dbReference>
<sequence length="182" mass="20115">MCSIADRPNTALIVIDVQNGVVADAFNRAEVIANINTLVTKARSKGVPVIWVQHSEEEMPIGSEYWQIVSELSPLETEPHIRKEYGSSFEATNLDQVLAEHKVGNLIICGAQTNNCVRHTSHAALERGYDITLVGDAHTTSDMNWREYQIKADQVVSEQNLAFLNYALPGRSAKVLNVADLL</sequence>
<organism evidence="3">
    <name type="scientific">freshwater metagenome</name>
    <dbReference type="NCBI Taxonomy" id="449393"/>
    <lineage>
        <taxon>unclassified sequences</taxon>
        <taxon>metagenomes</taxon>
        <taxon>ecological metagenomes</taxon>
    </lineage>
</organism>
<dbReference type="InterPro" id="IPR000868">
    <property type="entry name" value="Isochorismatase-like_dom"/>
</dbReference>
<evidence type="ECO:0000313" key="3">
    <source>
        <dbReference type="EMBL" id="CAB4588713.1"/>
    </source>
</evidence>
<dbReference type="Pfam" id="PF00857">
    <property type="entry name" value="Isochorismatase"/>
    <property type="match status" value="1"/>
</dbReference>
<protein>
    <submittedName>
        <fullName evidence="3">Unannotated protein</fullName>
    </submittedName>
</protein>
<evidence type="ECO:0000259" key="2">
    <source>
        <dbReference type="Pfam" id="PF00857"/>
    </source>
</evidence>
<reference evidence="3" key="1">
    <citation type="submission" date="2020-05" db="EMBL/GenBank/DDBJ databases">
        <authorList>
            <person name="Chiriac C."/>
            <person name="Salcher M."/>
            <person name="Ghai R."/>
            <person name="Kavagutti S V."/>
        </authorList>
    </citation>
    <scope>NUCLEOTIDE SEQUENCE</scope>
</reference>
<keyword evidence="1" id="KW-0378">Hydrolase</keyword>
<feature type="domain" description="Isochorismatase-like" evidence="2">
    <location>
        <begin position="10"/>
        <end position="152"/>
    </location>
</feature>
<evidence type="ECO:0000256" key="1">
    <source>
        <dbReference type="ARBA" id="ARBA00022801"/>
    </source>
</evidence>
<dbReference type="PANTHER" id="PTHR43540">
    <property type="entry name" value="PEROXYUREIDOACRYLATE/UREIDOACRYLATE AMIDOHYDROLASE-RELATED"/>
    <property type="match status" value="1"/>
</dbReference>
<gene>
    <name evidence="3" type="ORF">UFOPK1778_00551</name>
    <name evidence="4" type="ORF">UFOPK2689_01233</name>
</gene>